<evidence type="ECO:0000313" key="7">
    <source>
        <dbReference type="EMBL" id="GGY34916.1"/>
    </source>
</evidence>
<sequence length="430" mass="44471">MDFGKIIERVKAILTTPKTEWPVVATEPATTSSLYAGYIAIVAAFPIIAGFLKGSLIGTSFLGITVRTPIGMGIVGMVLHYALTLGLAYVMALIINALAPTFGGQKDMVQALKTVAYAWTASWIAGIAVIVPWLGMLVAIAGAVYAIYLLYLGLPHTMKCPAEKAGGYTAVSVIIAFVLSWIIALIVGGVIGTAMMGGAAMSGMHITGSNGDNGSVTVDSNSALGKLAAMGQRAEQASKDMDAAQKSGDSAAQSAAMGKMLGAVSGTNGSVEALAPDQIKTFLPDSLGGLKRTSISAQRNSAMGMQVSDASAEYSNDSNQHITLEVTDTGGAKGFVAMAAAMAPEDAAMAPEEEKETDHGYDKTHTVDGNMVHEAWDTQSKSGEYSVVLGQRFTVKATGNADSIDQLKQAVSSVDVSKLESLKDAGVKSN</sequence>
<organism evidence="7 8">
    <name type="scientific">Rhodanobacter panaciterrae</name>
    <dbReference type="NCBI Taxonomy" id="490572"/>
    <lineage>
        <taxon>Bacteria</taxon>
        <taxon>Pseudomonadati</taxon>
        <taxon>Pseudomonadota</taxon>
        <taxon>Gammaproteobacteria</taxon>
        <taxon>Lysobacterales</taxon>
        <taxon>Rhodanobacteraceae</taxon>
        <taxon>Rhodanobacter</taxon>
    </lineage>
</organism>
<evidence type="ECO:0000256" key="3">
    <source>
        <dbReference type="ARBA" id="ARBA00022989"/>
    </source>
</evidence>
<evidence type="ECO:0000256" key="5">
    <source>
        <dbReference type="SAM" id="Phobius"/>
    </source>
</evidence>
<dbReference type="RefSeq" id="WP_189442466.1">
    <property type="nucleotide sequence ID" value="NZ_BMXT01000005.1"/>
</dbReference>
<protein>
    <recommendedName>
        <fullName evidence="6">Yip1 domain-containing protein</fullName>
    </recommendedName>
</protein>
<dbReference type="Pfam" id="PF04893">
    <property type="entry name" value="Yip1"/>
    <property type="match status" value="1"/>
</dbReference>
<evidence type="ECO:0000259" key="6">
    <source>
        <dbReference type="Pfam" id="PF04893"/>
    </source>
</evidence>
<evidence type="ECO:0000256" key="1">
    <source>
        <dbReference type="ARBA" id="ARBA00004141"/>
    </source>
</evidence>
<comment type="caution">
    <text evidence="7">The sequence shown here is derived from an EMBL/GenBank/DDBJ whole genome shotgun (WGS) entry which is preliminary data.</text>
</comment>
<dbReference type="Proteomes" id="UP000621898">
    <property type="component" value="Unassembled WGS sequence"/>
</dbReference>
<feature type="domain" description="Yip1" evidence="6">
    <location>
        <begin position="12"/>
        <end position="182"/>
    </location>
</feature>
<gene>
    <name evidence="7" type="ORF">GCM10008098_30170</name>
</gene>
<feature type="transmembrane region" description="Helical" evidence="5">
    <location>
        <begin position="35"/>
        <end position="66"/>
    </location>
</feature>
<dbReference type="EMBL" id="BMXT01000005">
    <property type="protein sequence ID" value="GGY34916.1"/>
    <property type="molecule type" value="Genomic_DNA"/>
</dbReference>
<comment type="subcellular location">
    <subcellularLocation>
        <location evidence="1">Membrane</location>
        <topology evidence="1">Multi-pass membrane protein</topology>
    </subcellularLocation>
</comment>
<evidence type="ECO:0000256" key="2">
    <source>
        <dbReference type="ARBA" id="ARBA00022692"/>
    </source>
</evidence>
<evidence type="ECO:0000313" key="8">
    <source>
        <dbReference type="Proteomes" id="UP000621898"/>
    </source>
</evidence>
<feature type="transmembrane region" description="Helical" evidence="5">
    <location>
        <begin position="166"/>
        <end position="191"/>
    </location>
</feature>
<keyword evidence="4 5" id="KW-0472">Membrane</keyword>
<keyword evidence="3 5" id="KW-1133">Transmembrane helix</keyword>
<accession>A0ABQ3A531</accession>
<evidence type="ECO:0000256" key="4">
    <source>
        <dbReference type="ARBA" id="ARBA00023136"/>
    </source>
</evidence>
<feature type="transmembrane region" description="Helical" evidence="5">
    <location>
        <begin position="123"/>
        <end position="154"/>
    </location>
</feature>
<keyword evidence="8" id="KW-1185">Reference proteome</keyword>
<dbReference type="InterPro" id="IPR006977">
    <property type="entry name" value="Yip1_dom"/>
</dbReference>
<feature type="transmembrane region" description="Helical" evidence="5">
    <location>
        <begin position="78"/>
        <end position="103"/>
    </location>
</feature>
<proteinExistence type="predicted"/>
<reference evidence="8" key="1">
    <citation type="journal article" date="2019" name="Int. J. Syst. Evol. Microbiol.">
        <title>The Global Catalogue of Microorganisms (GCM) 10K type strain sequencing project: providing services to taxonomists for standard genome sequencing and annotation.</title>
        <authorList>
            <consortium name="The Broad Institute Genomics Platform"/>
            <consortium name="The Broad Institute Genome Sequencing Center for Infectious Disease"/>
            <person name="Wu L."/>
            <person name="Ma J."/>
        </authorList>
    </citation>
    <scope>NUCLEOTIDE SEQUENCE [LARGE SCALE GENOMIC DNA]</scope>
    <source>
        <strain evidence="8">KCTC 22232</strain>
    </source>
</reference>
<keyword evidence="2 5" id="KW-0812">Transmembrane</keyword>
<name>A0ABQ3A531_9GAMM</name>